<gene>
    <name evidence="5" type="ORF">FGL85_04305</name>
    <name evidence="4" type="ORF">P1N92_08285</name>
</gene>
<proteinExistence type="predicted"/>
<name>A0A5B8T3X6_LEUPS</name>
<reference evidence="5 6" key="1">
    <citation type="submission" date="2019-06" db="EMBL/GenBank/DDBJ databases">
        <title>Genome analyses of bacteria isolated from kimchi.</title>
        <authorList>
            <person name="Lee S."/>
            <person name="Ahn S."/>
            <person name="Roh S."/>
        </authorList>
    </citation>
    <scope>NUCLEOTIDE SEQUENCE [LARGE SCALE GENOMIC DNA]</scope>
    <source>
        <strain evidence="5 6">CBA3630</strain>
    </source>
</reference>
<dbReference type="RefSeq" id="WP_010291291.1">
    <property type="nucleotide sequence ID" value="NZ_CP042383.1"/>
</dbReference>
<evidence type="ECO:0000313" key="7">
    <source>
        <dbReference type="Proteomes" id="UP001529201"/>
    </source>
</evidence>
<dbReference type="PROSITE" id="PS51186">
    <property type="entry name" value="GNAT"/>
    <property type="match status" value="1"/>
</dbReference>
<reference evidence="4 7" key="2">
    <citation type="submission" date="2023-02" db="EMBL/GenBank/DDBJ databases">
        <title>Antimicrobial susceptibility testing and tentative epidemiological cut-off values for Lactobacillaceae family species intended for ingestion.</title>
        <authorList>
            <person name="Noehr-Meldgaard K."/>
            <person name="Struve C."/>
            <person name="Ingmer H."/>
            <person name="Koza A."/>
            <person name="Al-Nakeeb K."/>
            <person name="Agersoe Y."/>
        </authorList>
    </citation>
    <scope>NUCLEOTIDE SEQUENCE [LARGE SCALE GENOMIC DNA]</scope>
    <source>
        <strain evidence="4 7">DSM 20193</strain>
    </source>
</reference>
<dbReference type="AlphaFoldDB" id="A0A5B8T3X6"/>
<dbReference type="PANTHER" id="PTHR43800:SF1">
    <property type="entry name" value="PEPTIDYL-LYSINE N-ACETYLTRANSFERASE YJAB"/>
    <property type="match status" value="1"/>
</dbReference>
<feature type="domain" description="N-acetyltransferase" evidence="3">
    <location>
        <begin position="3"/>
        <end position="151"/>
    </location>
</feature>
<dbReference type="Proteomes" id="UP001529201">
    <property type="component" value="Unassembled WGS sequence"/>
</dbReference>
<protein>
    <submittedName>
        <fullName evidence="5">GNAT family N-acetyltransferase</fullName>
    </submittedName>
</protein>
<dbReference type="CDD" id="cd04301">
    <property type="entry name" value="NAT_SF"/>
    <property type="match status" value="1"/>
</dbReference>
<evidence type="ECO:0000313" key="4">
    <source>
        <dbReference type="EMBL" id="MDG9734112.1"/>
    </source>
</evidence>
<evidence type="ECO:0000313" key="6">
    <source>
        <dbReference type="Proteomes" id="UP000321296"/>
    </source>
</evidence>
<dbReference type="InterPro" id="IPR000182">
    <property type="entry name" value="GNAT_dom"/>
</dbReference>
<keyword evidence="7" id="KW-1185">Reference proteome</keyword>
<sequence>MKPEITFLTTDDIAQATTLYIDVFSKAPWCEQNDYDDIFRYITRLLQMNTNRCYVYKKSDHIIAMALGYVKPWHLGVEYQLDNFFVDANYQGQGVGTELLASIKNDLIKNDIPAIILETESHTPAEKFYRHNGFDMLSAQRSLTLTCQLIS</sequence>
<evidence type="ECO:0000259" key="3">
    <source>
        <dbReference type="PROSITE" id="PS51186"/>
    </source>
</evidence>
<dbReference type="GO" id="GO:0016747">
    <property type="term" value="F:acyltransferase activity, transferring groups other than amino-acyl groups"/>
    <property type="evidence" value="ECO:0007669"/>
    <property type="project" value="InterPro"/>
</dbReference>
<dbReference type="GeneID" id="64344069"/>
<dbReference type="EMBL" id="JARGDN010000012">
    <property type="protein sequence ID" value="MDG9734112.1"/>
    <property type="molecule type" value="Genomic_DNA"/>
</dbReference>
<dbReference type="Proteomes" id="UP000321296">
    <property type="component" value="Chromosome"/>
</dbReference>
<dbReference type="SUPFAM" id="SSF55729">
    <property type="entry name" value="Acyl-CoA N-acyltransferases (Nat)"/>
    <property type="match status" value="1"/>
</dbReference>
<accession>A0A5B8T3X6</accession>
<dbReference type="KEGG" id="lpse:FGL85_04305"/>
<keyword evidence="1 5" id="KW-0808">Transferase</keyword>
<dbReference type="EMBL" id="CP042383">
    <property type="protein sequence ID" value="QEA41763.1"/>
    <property type="molecule type" value="Genomic_DNA"/>
</dbReference>
<evidence type="ECO:0000256" key="1">
    <source>
        <dbReference type="ARBA" id="ARBA00022679"/>
    </source>
</evidence>
<dbReference type="PANTHER" id="PTHR43800">
    <property type="entry name" value="PEPTIDYL-LYSINE N-ACETYLTRANSFERASE YJAB"/>
    <property type="match status" value="1"/>
</dbReference>
<keyword evidence="2" id="KW-0012">Acyltransferase</keyword>
<evidence type="ECO:0000256" key="2">
    <source>
        <dbReference type="ARBA" id="ARBA00023315"/>
    </source>
</evidence>
<dbReference type="Gene3D" id="3.40.630.30">
    <property type="match status" value="1"/>
</dbReference>
<dbReference type="InterPro" id="IPR016181">
    <property type="entry name" value="Acyl_CoA_acyltransferase"/>
</dbReference>
<evidence type="ECO:0000313" key="5">
    <source>
        <dbReference type="EMBL" id="QEA41763.1"/>
    </source>
</evidence>
<organism evidence="5 6">
    <name type="scientific">Leuconostoc pseudomesenteroides</name>
    <dbReference type="NCBI Taxonomy" id="33968"/>
    <lineage>
        <taxon>Bacteria</taxon>
        <taxon>Bacillati</taxon>
        <taxon>Bacillota</taxon>
        <taxon>Bacilli</taxon>
        <taxon>Lactobacillales</taxon>
        <taxon>Lactobacillaceae</taxon>
        <taxon>Leuconostoc</taxon>
    </lineage>
</organism>
<dbReference type="Pfam" id="PF00583">
    <property type="entry name" value="Acetyltransf_1"/>
    <property type="match status" value="1"/>
</dbReference>